<evidence type="ECO:0000259" key="17">
    <source>
        <dbReference type="PROSITE" id="PS50893"/>
    </source>
</evidence>
<sequence length="1851" mass="211705">MQNSIEVYGAKQNNLKNIDISIKKNQLIVITGVSGSGKSSFALETIHAESNRLYIETFSTYIKQFLDKINRPNVTKINGLQPSIAISNKNQIKNFYHTIGSITDINMYVRLLFLHKSKLFCKKCKKLIKKYDTNLIISDLQSKYYELKNHIVFITFPIIIPENFYIEDILSVLLKIGYSRIFYKKTSKEFHVFQISDILENITNYDIKDIIYVIQYKSKLPIQIEKDHFLLENINKSLDQGKGKILIFFTNNDVINIELNYSNSLYCSNCNIHYNEVNQNCFSFHSPVGACEYCKGFGHTIEPSLDLIIPNQNLTIKEGAIKLLQIKSHEKYKNDLLKFLKKFNIPLNIPWKDLYDSQKTLILYGEKHHDTQHNFVESWENYWYGIIPFFHWLETKSYKIQIKVLLSKYKKRILCTQCKGTRIKNEFLLWRIGSKNIKLSENLNEQILDSNKILNNPNGLNINDIMSLEIFTLYKYIHYLYLHDKENETHNVYLDLLSRLQLILDFGLGYLNLNRTVNTLSSGELQKIIIIKSLGNNLTNTIFIIDEPSTGLHNSDIDKLIKNFHKLRSNNNTVIVIDNNPKIILSADTIIEIGPGPGKDGGNIVFNGDIKNFINSNTLTAQYIKKEKLIVRNIYNFQIDQLPKIIVQNICVNNLKNIKIELPIGKLTCITGISGSGKSTLINNVISKILEKSNNFICTSGIENIKKVILVDQSKVINTKKSIIATYIKVYDLIRKLFAQLSTSIAKGYTQGSFSFNTGNERCLFCNGIGYENIDIKFISDIHCICPECNGTRFQSDILNIKLENLKINKKANISEVLNMSISEAVEFFTDINILKKLRKIQDIGLGYILLGQSLTTLSDGELQRLKLITYISNINENQKDSLFIFDEPTKGLHFEDINNILSIFYDLLKFQNTIIVVEHNLDFIKISDWIIELGPGSGLNGGEVVATGKLDDIINNNVSLTGLELKKYIDYIDKSSILNQKYINNIHKKSINKINIINAYANNLKNINVKIPLGCLNVITGVSGSGKSSLAFDIIFNEGKKKYLNTISLNKFSVIKPLEKSKVQDVLGIPPTIALKQHHNIGNCKSTISTLTDIYYFFKLLYSKLGLQICNQCNKPVFSYNLEQIIAFLLKKYKNKIVIITANLVADSHVIYDNIYKKIKNYSSDYILIDNKICSASSYTSLINNTKKHTIDIIIEKILINIKNKDKIINILKDAIFISNGIINIYLNINDQNNNDLIVNKNLLLFDKCSIPIKKICLNCNILFPELTSQFFSFNSRYGWCTNCLGTGIDNNQSLENNEENLCTSCNGSRLNVKASNVTFQNVSINKISDMTIKDLFIFLGKINIKNKREKIIYSNIFKEIKHRLKFMIDMGLDYLKLNRSINTLSGGELQRVKLASYLGLNLEGICYILDEPTIGLHSIDTKKLLKALYKLIHKGNTLIVVEHDEDIIKNADHVIDIGPYAGQYGGNIIFQGNPINIKNSHNSITGKYLNKEFHHFICKKDLYKYSQKDTSIIINNINFRNLKNLNIKFLLNNLCVVTGVSGSGKSTLVNDILVKNLIIYNNKIKNFFGCKDLVMNEDIKNIIKINQSSIGKNSKSCPATYMEFWDDIRQLFSNTNQAKINGWNIKHFSFNTGEGRCKVCDGYGYIELEMIYLPNTSIECYECHGKRFSKKILEIKVHNKNIDEILNMEISDALNFFTFHKKIYNKLHILKDFGLGYLKIGQSSKTLSGGESQRLKLAYEISKFNFNKDKNINNLYILDEPTIGLSMYDVINLINILKNILKYGNSTIIVIEHNLELIYHADWIIDLGPGGGDKGGNLMFQDNLNNILYNEKYKSHTKSALIKYIKNFK</sequence>
<evidence type="ECO:0000256" key="10">
    <source>
        <dbReference type="ARBA" id="ARBA00022840"/>
    </source>
</evidence>
<dbReference type="KEGG" id="kso:CKSOR_00532"/>
<dbReference type="GO" id="GO:0008270">
    <property type="term" value="F:zinc ion binding"/>
    <property type="evidence" value="ECO:0007669"/>
    <property type="project" value="UniProtKB-KW"/>
</dbReference>
<feature type="domain" description="ABC transporter" evidence="17">
    <location>
        <begin position="987"/>
        <end position="1486"/>
    </location>
</feature>
<comment type="subcellular location">
    <subcellularLocation>
        <location evidence="1">Cytoplasm</location>
    </subcellularLocation>
</comment>
<comment type="similarity">
    <text evidence="14">Belongs to the ABC transporter superfamily. UvrA family.</text>
</comment>
<keyword evidence="2" id="KW-0963">Cytoplasm</keyword>
<keyword evidence="13" id="KW-0234">DNA repair</keyword>
<dbReference type="Gene3D" id="1.10.8.280">
    <property type="entry name" value="ABC transporter ATPase domain-like"/>
    <property type="match status" value="1"/>
</dbReference>
<evidence type="ECO:0000256" key="1">
    <source>
        <dbReference type="ARBA" id="ARBA00004496"/>
    </source>
</evidence>
<dbReference type="SUPFAM" id="SSF52540">
    <property type="entry name" value="P-loop containing nucleoside triphosphate hydrolases"/>
    <property type="match status" value="4"/>
</dbReference>
<keyword evidence="7" id="KW-0228">DNA excision</keyword>
<evidence type="ECO:0000313" key="19">
    <source>
        <dbReference type="Proteomes" id="UP000266796"/>
    </source>
</evidence>
<evidence type="ECO:0000256" key="12">
    <source>
        <dbReference type="ARBA" id="ARBA00023125"/>
    </source>
</evidence>
<dbReference type="GO" id="GO:0004518">
    <property type="term" value="F:nuclease activity"/>
    <property type="evidence" value="ECO:0007669"/>
    <property type="project" value="UniProtKB-KW"/>
</dbReference>
<keyword evidence="10" id="KW-0067">ATP-binding</keyword>
<evidence type="ECO:0000256" key="8">
    <source>
        <dbReference type="ARBA" id="ARBA00022771"/>
    </source>
</evidence>
<evidence type="ECO:0000256" key="16">
    <source>
        <dbReference type="ARBA" id="ARBA00042156"/>
    </source>
</evidence>
<dbReference type="RefSeq" id="WP_108674040.1">
    <property type="nucleotide sequence ID" value="NZ_CP025628.1"/>
</dbReference>
<dbReference type="InterPro" id="IPR003439">
    <property type="entry name" value="ABC_transporter-like_ATP-bd"/>
</dbReference>
<dbReference type="PANTHER" id="PTHR43152">
    <property type="entry name" value="UVRABC SYSTEM PROTEIN A"/>
    <property type="match status" value="1"/>
</dbReference>
<dbReference type="InterPro" id="IPR041102">
    <property type="entry name" value="UvrA_inter"/>
</dbReference>
<dbReference type="Proteomes" id="UP000266796">
    <property type="component" value="Chromosome"/>
</dbReference>
<feature type="domain" description="ABC transporter" evidence="17">
    <location>
        <begin position="637"/>
        <end position="961"/>
    </location>
</feature>
<dbReference type="Pfam" id="PF17760">
    <property type="entry name" value="UvrA_inter"/>
    <property type="match status" value="1"/>
</dbReference>
<evidence type="ECO:0000256" key="13">
    <source>
        <dbReference type="ARBA" id="ARBA00023204"/>
    </source>
</evidence>
<dbReference type="InterPro" id="IPR041552">
    <property type="entry name" value="UvrA_DNA-bd"/>
</dbReference>
<dbReference type="InterPro" id="IPR013815">
    <property type="entry name" value="ATP_grasp_subdomain_1"/>
</dbReference>
<keyword evidence="11" id="KW-0267">Excision nuclease</keyword>
<evidence type="ECO:0000256" key="14">
    <source>
        <dbReference type="ARBA" id="ARBA00038000"/>
    </source>
</evidence>
<evidence type="ECO:0000256" key="2">
    <source>
        <dbReference type="ARBA" id="ARBA00022490"/>
    </source>
</evidence>
<dbReference type="Pfam" id="PF17755">
    <property type="entry name" value="UvrA_DNA-bind"/>
    <property type="match status" value="1"/>
</dbReference>
<proteinExistence type="inferred from homology"/>
<keyword evidence="12" id="KW-0238">DNA-binding</keyword>
<keyword evidence="6" id="KW-0227">DNA damage</keyword>
<dbReference type="GO" id="GO:0016887">
    <property type="term" value="F:ATP hydrolysis activity"/>
    <property type="evidence" value="ECO:0007669"/>
    <property type="project" value="InterPro"/>
</dbReference>
<evidence type="ECO:0000256" key="7">
    <source>
        <dbReference type="ARBA" id="ARBA00022769"/>
    </source>
</evidence>
<keyword evidence="4" id="KW-0677">Repeat</keyword>
<evidence type="ECO:0000256" key="5">
    <source>
        <dbReference type="ARBA" id="ARBA00022741"/>
    </source>
</evidence>
<dbReference type="EMBL" id="CP025628">
    <property type="protein sequence ID" value="AWD32638.1"/>
    <property type="molecule type" value="Genomic_DNA"/>
</dbReference>
<name>A0A3S7JAD7_9PROT</name>
<keyword evidence="3" id="KW-0479">Metal-binding</keyword>
<evidence type="ECO:0000313" key="18">
    <source>
        <dbReference type="EMBL" id="AWD32638.1"/>
    </source>
</evidence>
<organism evidence="18 19">
    <name type="scientific">Candidatus Kinetoplastidibacterium kentomonadis</name>
    <dbReference type="NCBI Taxonomy" id="1576550"/>
    <lineage>
        <taxon>Bacteria</taxon>
        <taxon>Pseudomonadati</taxon>
        <taxon>Pseudomonadota</taxon>
        <taxon>Betaproteobacteria</taxon>
        <taxon>Candidatus Kinetoplastidibacterium</taxon>
    </lineage>
</organism>
<dbReference type="PANTHER" id="PTHR43152:SF3">
    <property type="entry name" value="UVRABC SYSTEM PROTEIN A"/>
    <property type="match status" value="1"/>
</dbReference>
<keyword evidence="9" id="KW-0862">Zinc</keyword>
<dbReference type="InterPro" id="IPR004602">
    <property type="entry name" value="UvrA"/>
</dbReference>
<keyword evidence="19" id="KW-1185">Reference proteome</keyword>
<keyword evidence="8" id="KW-0863">Zinc-finger</keyword>
<dbReference type="Gene3D" id="1.20.1580.10">
    <property type="entry name" value="ABC transporter ATPase like domain"/>
    <property type="match status" value="3"/>
</dbReference>
<evidence type="ECO:0000256" key="6">
    <source>
        <dbReference type="ARBA" id="ARBA00022763"/>
    </source>
</evidence>
<dbReference type="Gene3D" id="3.40.50.300">
    <property type="entry name" value="P-loop containing nucleotide triphosphate hydrolases"/>
    <property type="match status" value="5"/>
</dbReference>
<dbReference type="InterPro" id="IPR027417">
    <property type="entry name" value="P-loop_NTPase"/>
</dbReference>
<dbReference type="Gene3D" id="3.30.190.20">
    <property type="match status" value="1"/>
</dbReference>
<accession>A0A3S7JAD7</accession>
<dbReference type="Gene3D" id="3.30.1490.20">
    <property type="entry name" value="ATP-grasp fold, A domain"/>
    <property type="match status" value="1"/>
</dbReference>
<dbReference type="InterPro" id="IPR017871">
    <property type="entry name" value="ABC_transporter-like_CS"/>
</dbReference>
<dbReference type="PROSITE" id="PS50893">
    <property type="entry name" value="ABC_TRANSPORTER_2"/>
    <property type="match status" value="2"/>
</dbReference>
<evidence type="ECO:0000256" key="3">
    <source>
        <dbReference type="ARBA" id="ARBA00022723"/>
    </source>
</evidence>
<dbReference type="NCBIfam" id="TIGR00630">
    <property type="entry name" value="uvra"/>
    <property type="match status" value="1"/>
</dbReference>
<reference evidence="18 19" key="1">
    <citation type="journal article" date="2018" name="Parasitology">
        <title>The reduced genome of Candidatus Kinetoplastibacterium sorsogonicusi, the endosymbiont of Kentomonas sorsogonicus (Trypanosomatidae): loss of the haem-synthesis pathway.</title>
        <authorList>
            <person name="Silva F.M."/>
            <person name="Kostygov A.Y."/>
            <person name="Spodareva V.V."/>
            <person name="Butenko A."/>
            <person name="Tossou R."/>
            <person name="Lukes J."/>
            <person name="Yurchenko V."/>
            <person name="Alves J.M.P."/>
        </authorList>
    </citation>
    <scope>NUCLEOTIDE SEQUENCE [LARGE SCALE GENOMIC DNA]</scope>
    <source>
        <strain evidence="18 19">MF-08</strain>
    </source>
</reference>
<dbReference type="GO" id="GO:0005737">
    <property type="term" value="C:cytoplasm"/>
    <property type="evidence" value="ECO:0007669"/>
    <property type="project" value="UniProtKB-SubCell"/>
</dbReference>
<dbReference type="OrthoDB" id="9809851at2"/>
<dbReference type="GO" id="GO:0009380">
    <property type="term" value="C:excinuclease repair complex"/>
    <property type="evidence" value="ECO:0007669"/>
    <property type="project" value="InterPro"/>
</dbReference>
<dbReference type="GO" id="GO:0006289">
    <property type="term" value="P:nucleotide-excision repair"/>
    <property type="evidence" value="ECO:0007669"/>
    <property type="project" value="InterPro"/>
</dbReference>
<dbReference type="PROSITE" id="PS00211">
    <property type="entry name" value="ABC_TRANSPORTER_1"/>
    <property type="match status" value="1"/>
</dbReference>
<evidence type="ECO:0000256" key="11">
    <source>
        <dbReference type="ARBA" id="ARBA00022881"/>
    </source>
</evidence>
<keyword evidence="5" id="KW-0547">Nucleotide-binding</keyword>
<evidence type="ECO:0000256" key="9">
    <source>
        <dbReference type="ARBA" id="ARBA00022833"/>
    </source>
</evidence>
<evidence type="ECO:0000256" key="4">
    <source>
        <dbReference type="ARBA" id="ARBA00022737"/>
    </source>
</evidence>
<dbReference type="GO" id="GO:0005524">
    <property type="term" value="F:ATP binding"/>
    <property type="evidence" value="ECO:0007669"/>
    <property type="project" value="UniProtKB-KW"/>
</dbReference>
<gene>
    <name evidence="18" type="primary">uvrA_1</name>
    <name evidence="18" type="ORF">CKSOR_00532</name>
</gene>
<dbReference type="GO" id="GO:0003677">
    <property type="term" value="F:DNA binding"/>
    <property type="evidence" value="ECO:0007669"/>
    <property type="project" value="UniProtKB-KW"/>
</dbReference>
<evidence type="ECO:0000256" key="15">
    <source>
        <dbReference type="ARBA" id="ARBA00039316"/>
    </source>
</evidence>
<protein>
    <recommendedName>
        <fullName evidence="15">UvrABC system protein A</fullName>
    </recommendedName>
    <alternativeName>
        <fullName evidence="16">Excinuclease ABC subunit A</fullName>
    </alternativeName>
</protein>